<dbReference type="NCBIfam" id="TIGR04037">
    <property type="entry name" value="LLM_duo_CE1759"/>
    <property type="match status" value="1"/>
</dbReference>
<organism evidence="5 6">
    <name type="scientific">Microbacterium resistens</name>
    <dbReference type="NCBI Taxonomy" id="156977"/>
    <lineage>
        <taxon>Bacteria</taxon>
        <taxon>Bacillati</taxon>
        <taxon>Actinomycetota</taxon>
        <taxon>Actinomycetes</taxon>
        <taxon>Micrococcales</taxon>
        <taxon>Microbacteriaceae</taxon>
        <taxon>Microbacterium</taxon>
    </lineage>
</organism>
<keyword evidence="6" id="KW-1185">Reference proteome</keyword>
<keyword evidence="2" id="KW-0288">FMN</keyword>
<dbReference type="Pfam" id="PF03358">
    <property type="entry name" value="FMN_red"/>
    <property type="match status" value="1"/>
</dbReference>
<dbReference type="Gene3D" id="3.40.50.360">
    <property type="match status" value="1"/>
</dbReference>
<dbReference type="RefSeq" id="WP_310022672.1">
    <property type="nucleotide sequence ID" value="NZ_JAVDUM010000016.1"/>
</dbReference>
<evidence type="ECO:0000256" key="3">
    <source>
        <dbReference type="ARBA" id="ARBA00023002"/>
    </source>
</evidence>
<gene>
    <name evidence="5" type="ORF">J2Y69_003271</name>
</gene>
<keyword evidence="3 5" id="KW-0560">Oxidoreductase</keyword>
<dbReference type="InterPro" id="IPR029039">
    <property type="entry name" value="Flavoprotein-like_sf"/>
</dbReference>
<dbReference type="InterPro" id="IPR023932">
    <property type="entry name" value="CE1759_FMN_reduct"/>
</dbReference>
<keyword evidence="1" id="KW-0285">Flavoprotein</keyword>
<dbReference type="InterPro" id="IPR051814">
    <property type="entry name" value="NAD(P)H-dep_FMN_reductase"/>
</dbReference>
<comment type="caution">
    <text evidence="5">The sequence shown here is derived from an EMBL/GenBank/DDBJ whole genome shotgun (WGS) entry which is preliminary data.</text>
</comment>
<dbReference type="PANTHER" id="PTHR43408">
    <property type="entry name" value="FMN REDUCTASE (NADPH)"/>
    <property type="match status" value="1"/>
</dbReference>
<evidence type="ECO:0000313" key="5">
    <source>
        <dbReference type="EMBL" id="MDR6868647.1"/>
    </source>
</evidence>
<name>A0ABU1SGA7_9MICO</name>
<feature type="domain" description="NADPH-dependent FMN reductase-like" evidence="4">
    <location>
        <begin position="5"/>
        <end position="161"/>
    </location>
</feature>
<dbReference type="Proteomes" id="UP001259347">
    <property type="component" value="Unassembled WGS sequence"/>
</dbReference>
<accession>A0ABU1SGA7</accession>
<evidence type="ECO:0000259" key="4">
    <source>
        <dbReference type="Pfam" id="PF03358"/>
    </source>
</evidence>
<protein>
    <submittedName>
        <fullName evidence="5">FMN reductase</fullName>
        <ecNumber evidence="5">1.5.1.38</ecNumber>
    </submittedName>
</protein>
<evidence type="ECO:0000256" key="1">
    <source>
        <dbReference type="ARBA" id="ARBA00022630"/>
    </source>
</evidence>
<evidence type="ECO:0000256" key="2">
    <source>
        <dbReference type="ARBA" id="ARBA00022643"/>
    </source>
</evidence>
<dbReference type="InterPro" id="IPR005025">
    <property type="entry name" value="FMN_Rdtase-like_dom"/>
</dbReference>
<dbReference type="EMBL" id="JAVDUM010000016">
    <property type="protein sequence ID" value="MDR6868647.1"/>
    <property type="molecule type" value="Genomic_DNA"/>
</dbReference>
<reference evidence="5 6" key="1">
    <citation type="submission" date="2023-07" db="EMBL/GenBank/DDBJ databases">
        <title>Sorghum-associated microbial communities from plants grown in Nebraska, USA.</title>
        <authorList>
            <person name="Schachtman D."/>
        </authorList>
    </citation>
    <scope>NUCLEOTIDE SEQUENCE [LARGE SCALE GENOMIC DNA]</scope>
    <source>
        <strain evidence="5 6">2980</strain>
    </source>
</reference>
<evidence type="ECO:0000313" key="6">
    <source>
        <dbReference type="Proteomes" id="UP001259347"/>
    </source>
</evidence>
<sequence>MGARRIAVISAGLSNPSSTRMLADRLLAETVKALNGLAGPDGQPIEVTADVIELRDLAHDITNNLLTGFAPAALESAINAVVSADALIAVTPIFSTSYSGLFKSFIDVLDPDALAGTPVLIGANAGTARHSLAVDYAIRPLFTYLHADPVPTGVFAASSDWGTNADDVAPLSARVERGARELADAIARREAATDADPFDPDTYLGKGRSFGHLLGGLAGE</sequence>
<dbReference type="GO" id="GO:0052873">
    <property type="term" value="F:FMN reductase (NADPH) activity"/>
    <property type="evidence" value="ECO:0007669"/>
    <property type="project" value="UniProtKB-EC"/>
</dbReference>
<dbReference type="EC" id="1.5.1.38" evidence="5"/>
<dbReference type="PANTHER" id="PTHR43408:SF2">
    <property type="entry name" value="FMN REDUCTASE (NADPH)"/>
    <property type="match status" value="1"/>
</dbReference>
<dbReference type="SUPFAM" id="SSF52218">
    <property type="entry name" value="Flavoproteins"/>
    <property type="match status" value="1"/>
</dbReference>
<proteinExistence type="predicted"/>